<dbReference type="Proteomes" id="UP000000442">
    <property type="component" value="Chromosome"/>
</dbReference>
<evidence type="ECO:0000313" key="7">
    <source>
        <dbReference type="EMBL" id="ACN17819.1"/>
    </source>
</evidence>
<feature type="domain" description="Carbohydrate kinase FGGY C-terminal" evidence="6">
    <location>
        <begin position="276"/>
        <end position="462"/>
    </location>
</feature>
<dbReference type="KEGG" id="dat:HRM2_47700"/>
<dbReference type="OrthoDB" id="9805576at2"/>
<dbReference type="SUPFAM" id="SSF53067">
    <property type="entry name" value="Actin-like ATPase domain"/>
    <property type="match status" value="2"/>
</dbReference>
<organism evidence="7 8">
    <name type="scientific">Desulforapulum autotrophicum (strain ATCC 43914 / DSM 3382 / VKM B-1955 / HRM2)</name>
    <name type="common">Desulfobacterium autotrophicum</name>
    <dbReference type="NCBI Taxonomy" id="177437"/>
    <lineage>
        <taxon>Bacteria</taxon>
        <taxon>Pseudomonadati</taxon>
        <taxon>Thermodesulfobacteriota</taxon>
        <taxon>Desulfobacteria</taxon>
        <taxon>Desulfobacterales</taxon>
        <taxon>Desulfobacteraceae</taxon>
        <taxon>Desulforapulum</taxon>
    </lineage>
</organism>
<evidence type="ECO:0000256" key="2">
    <source>
        <dbReference type="ARBA" id="ARBA00022679"/>
    </source>
</evidence>
<dbReference type="InterPro" id="IPR018485">
    <property type="entry name" value="FGGY_C"/>
</dbReference>
<dbReference type="Pfam" id="PF02782">
    <property type="entry name" value="FGGY_C"/>
    <property type="match status" value="1"/>
</dbReference>
<reference evidence="7 8" key="1">
    <citation type="journal article" date="2009" name="Environ. Microbiol.">
        <title>Genome sequence of Desulfobacterium autotrophicum HRM2, a marine sulfate reducer oxidizing organic carbon completely to carbon dioxide.</title>
        <authorList>
            <person name="Strittmatter A.W."/>
            <person name="Liesegang H."/>
            <person name="Rabus R."/>
            <person name="Decker I."/>
            <person name="Amann J."/>
            <person name="Andres S."/>
            <person name="Henne A."/>
            <person name="Fricke W.F."/>
            <person name="Martinez-Arias R."/>
            <person name="Bartels D."/>
            <person name="Goesmann A."/>
            <person name="Krause L."/>
            <person name="Puehler A."/>
            <person name="Klenk H.P."/>
            <person name="Richter M."/>
            <person name="Schuler M."/>
            <person name="Gloeckner F.O."/>
            <person name="Meyerdierks A."/>
            <person name="Gottschalk G."/>
            <person name="Amann R."/>
        </authorList>
    </citation>
    <scope>NUCLEOTIDE SEQUENCE [LARGE SCALE GENOMIC DNA]</scope>
    <source>
        <strain evidence="8">ATCC 43914 / DSM 3382 / HRM2</strain>
    </source>
</reference>
<keyword evidence="2 4" id="KW-0808">Transferase</keyword>
<dbReference type="InterPro" id="IPR018483">
    <property type="entry name" value="Carb_kinase_FGGY_CS"/>
</dbReference>
<dbReference type="EMBL" id="CP001087">
    <property type="protein sequence ID" value="ACN17819.1"/>
    <property type="molecule type" value="Genomic_DNA"/>
</dbReference>
<proteinExistence type="inferred from homology"/>
<keyword evidence="8" id="KW-1185">Reference proteome</keyword>
<evidence type="ECO:0000313" key="8">
    <source>
        <dbReference type="Proteomes" id="UP000000442"/>
    </source>
</evidence>
<dbReference type="EC" id="2.7.1.17" evidence="7"/>
<feature type="domain" description="Carbohydrate kinase FGGY N-terminal" evidence="5">
    <location>
        <begin position="5"/>
        <end position="252"/>
    </location>
</feature>
<dbReference type="PIRSF" id="PIRSF000538">
    <property type="entry name" value="GlpK"/>
    <property type="match status" value="1"/>
</dbReference>
<dbReference type="eggNOG" id="COG1070">
    <property type="taxonomic scope" value="Bacteria"/>
</dbReference>
<dbReference type="CDD" id="cd07805">
    <property type="entry name" value="ASKHA_NBD_FGGY_CvXK-like"/>
    <property type="match status" value="1"/>
</dbReference>
<gene>
    <name evidence="7" type="ordered locus">HRM2_47700</name>
</gene>
<dbReference type="RefSeq" id="WP_015906529.1">
    <property type="nucleotide sequence ID" value="NC_012108.1"/>
</dbReference>
<evidence type="ECO:0000259" key="6">
    <source>
        <dbReference type="Pfam" id="PF02782"/>
    </source>
</evidence>
<dbReference type="GO" id="GO:0004856">
    <property type="term" value="F:D-xylulokinase activity"/>
    <property type="evidence" value="ECO:0007669"/>
    <property type="project" value="UniProtKB-EC"/>
</dbReference>
<dbReference type="AlphaFoldDB" id="C0QHG0"/>
<dbReference type="InterPro" id="IPR018484">
    <property type="entry name" value="FGGY_N"/>
</dbReference>
<dbReference type="InterPro" id="IPR050406">
    <property type="entry name" value="FGGY_Carb_Kinase"/>
</dbReference>
<evidence type="ECO:0000259" key="5">
    <source>
        <dbReference type="Pfam" id="PF00370"/>
    </source>
</evidence>
<name>C0QHG0_DESAH</name>
<evidence type="ECO:0000256" key="3">
    <source>
        <dbReference type="ARBA" id="ARBA00022777"/>
    </source>
</evidence>
<dbReference type="PROSITE" id="PS00445">
    <property type="entry name" value="FGGY_KINASES_2"/>
    <property type="match status" value="1"/>
</dbReference>
<keyword evidence="3 4" id="KW-0418">Kinase</keyword>
<dbReference type="STRING" id="177437.HRM2_47700"/>
<dbReference type="PANTHER" id="PTHR43095">
    <property type="entry name" value="SUGAR KINASE"/>
    <property type="match status" value="1"/>
</dbReference>
<sequence length="523" mass="58414">MIKHYILVNDMGTTGNKAALLDETLEVVASVSKTYETYYPKPNWSTQKISEVYKVVISCTKEVIEQSGIDPKTIAVVSFSNQMMTMVPVDRDGQVLMDEVGIWCDMRQHEQADRLMKQLGGNDEYYKITGVGWAPDLAPICKIMWYKDHAKDIYDSTYKFLQYKEIVAYRMTGIMATEYGDMSMNGMMNCAKKRLSESIFKAANVDPSKIPEIRNSDEIIGHVTMAAAREFGIPEGTPVTLGSGDVICANLGAGITQKGVGYTCIGSANWSAVFSDTPSLNPRYKMNCNTMQPTGGYNLVMITAAGGIAQDWFKKGFYSSEKGTKSVDEYEAELYKRMTEDTKSISPGAEGLLFYPYIRGGGAPHFDINARGSFIGLDISHTRSHMLRAIYEGVCLNMRWLYDLYEELGFTIYGLDTIRAIGGGVLNDLWMQIYADVNDMAFSRLNSPQQSTALGAAMIGGVGIGLWDSYGAATAKIGIDKTFYPNKEITPIYKDLYAIFRETYDNIYSFYAKRNQFIEKYTH</sequence>
<dbReference type="InterPro" id="IPR043129">
    <property type="entry name" value="ATPase_NBD"/>
</dbReference>
<accession>C0QHG0</accession>
<dbReference type="Pfam" id="PF00370">
    <property type="entry name" value="FGGY_N"/>
    <property type="match status" value="1"/>
</dbReference>
<dbReference type="Gene3D" id="3.30.420.40">
    <property type="match status" value="2"/>
</dbReference>
<dbReference type="HOGENOM" id="CLU_009281_3_3_7"/>
<evidence type="ECO:0000256" key="4">
    <source>
        <dbReference type="RuleBase" id="RU003733"/>
    </source>
</evidence>
<protein>
    <submittedName>
        <fullName evidence="7">Xylulose kinase (Xylulokinase)</fullName>
        <ecNumber evidence="7">2.7.1.17</ecNumber>
    </submittedName>
</protein>
<evidence type="ECO:0000256" key="1">
    <source>
        <dbReference type="ARBA" id="ARBA00009156"/>
    </source>
</evidence>
<comment type="similarity">
    <text evidence="1 4">Belongs to the FGGY kinase family.</text>
</comment>
<dbReference type="InterPro" id="IPR000577">
    <property type="entry name" value="Carb_kinase_FGGY"/>
</dbReference>